<dbReference type="SUPFAM" id="SSF53448">
    <property type="entry name" value="Nucleotide-diphospho-sugar transferases"/>
    <property type="match status" value="1"/>
</dbReference>
<dbReference type="RefSeq" id="WP_353686691.1">
    <property type="nucleotide sequence ID" value="NZ_CP144374.1"/>
</dbReference>
<dbReference type="AlphaFoldDB" id="A0AAU8H6F5"/>
<dbReference type="InterPro" id="IPR029044">
    <property type="entry name" value="Nucleotide-diphossugar_trans"/>
</dbReference>
<protein>
    <submittedName>
        <fullName evidence="2">Glycosyltransferase</fullName>
        <ecNumber evidence="2">2.4.-.-</ecNumber>
    </submittedName>
</protein>
<dbReference type="Pfam" id="PF00535">
    <property type="entry name" value="Glycos_transf_2"/>
    <property type="match status" value="1"/>
</dbReference>
<dbReference type="Gene3D" id="3.90.550.10">
    <property type="entry name" value="Spore Coat Polysaccharide Biosynthesis Protein SpsA, Chain A"/>
    <property type="match status" value="1"/>
</dbReference>
<keyword evidence="2" id="KW-0808">Transferase</keyword>
<dbReference type="PANTHER" id="PTHR43179:SF11">
    <property type="entry name" value="GLYCOSYL TRANSFERASE"/>
    <property type="match status" value="1"/>
</dbReference>
<evidence type="ECO:0000313" key="2">
    <source>
        <dbReference type="EMBL" id="XCH49054.1"/>
    </source>
</evidence>
<gene>
    <name evidence="2" type="ORF">V4D31_02575</name>
</gene>
<feature type="domain" description="Glycosyltransferase 2-like" evidence="1">
    <location>
        <begin position="5"/>
        <end position="173"/>
    </location>
</feature>
<sequence>MQILIICINYNNDEETFSFIKETLRISRDRRLKIMVVDNSEKDKLKDKIKEVKQVLYYHTNKNLGYFGGAWFGLIQYLKENPLPEWVIVCNTDIQFEENFFKKLIEYYQNSIYAIIAPDIILETSKLPSSRKHQNPHFITRPSKFRMYFYKWIFKYYPLYLFWELISGIRYEIINHLSKQKNKNIKPQEIYAPFGACIIFHRNYFEAGGTLNTECFLFGEEIFVAETARKLNLRILYDPELKVIHHEHSSISILKSKQKAFYAYQSIKYYIDKFFKG</sequence>
<organism evidence="2">
    <name type="scientific">Thermodesulfovibrio obliviosus</name>
    <dbReference type="NCBI Taxonomy" id="3118332"/>
    <lineage>
        <taxon>Bacteria</taxon>
        <taxon>Pseudomonadati</taxon>
        <taxon>Nitrospirota</taxon>
        <taxon>Thermodesulfovibrionia</taxon>
        <taxon>Thermodesulfovibrionales</taxon>
        <taxon>Thermodesulfovibrionaceae</taxon>
        <taxon>Thermodesulfovibrio</taxon>
    </lineage>
</organism>
<dbReference type="GO" id="GO:0016757">
    <property type="term" value="F:glycosyltransferase activity"/>
    <property type="evidence" value="ECO:0007669"/>
    <property type="project" value="UniProtKB-KW"/>
</dbReference>
<dbReference type="EMBL" id="CP144374">
    <property type="protein sequence ID" value="XCH49054.1"/>
    <property type="molecule type" value="Genomic_DNA"/>
</dbReference>
<dbReference type="InterPro" id="IPR001173">
    <property type="entry name" value="Glyco_trans_2-like"/>
</dbReference>
<proteinExistence type="predicted"/>
<accession>A0AAU8H6F5</accession>
<dbReference type="PANTHER" id="PTHR43179">
    <property type="entry name" value="RHAMNOSYLTRANSFERASE WBBL"/>
    <property type="match status" value="1"/>
</dbReference>
<dbReference type="EC" id="2.4.-.-" evidence="2"/>
<keyword evidence="2" id="KW-0328">Glycosyltransferase</keyword>
<reference evidence="2" key="1">
    <citation type="submission" date="2024-01" db="EMBL/GenBank/DDBJ databases">
        <title>The first autotrophic representatives of the genus Thermodesulfovibrio.</title>
        <authorList>
            <person name="Maltseva A.I."/>
            <person name="Elcheninov A.G."/>
            <person name="Kublanov I.V."/>
            <person name="Lebedinsky A.V."/>
            <person name="Frolov E.N."/>
        </authorList>
    </citation>
    <scope>NUCLEOTIDE SEQUENCE</scope>
    <source>
        <strain evidence="2">3462-1</strain>
    </source>
</reference>
<name>A0AAU8H6F5_9BACT</name>
<evidence type="ECO:0000259" key="1">
    <source>
        <dbReference type="Pfam" id="PF00535"/>
    </source>
</evidence>
<dbReference type="KEGG" id="tob:V4D31_02575"/>